<dbReference type="PROSITE" id="PS50842">
    <property type="entry name" value="EXPANSIN_EG45"/>
    <property type="match status" value="1"/>
</dbReference>
<dbReference type="Pfam" id="PF03330">
    <property type="entry name" value="DPBB_1"/>
    <property type="match status" value="1"/>
</dbReference>
<dbReference type="SUPFAM" id="SSF50685">
    <property type="entry name" value="Barwin-like endoglucanases"/>
    <property type="match status" value="1"/>
</dbReference>
<dbReference type="FunFam" id="2.40.40.10:FF:000005">
    <property type="entry name" value="Barwin-related endoglucanase"/>
    <property type="match status" value="1"/>
</dbReference>
<proteinExistence type="predicted"/>
<evidence type="ECO:0000259" key="4">
    <source>
        <dbReference type="PROSITE" id="PS50842"/>
    </source>
</evidence>
<dbReference type="InterPro" id="IPR036908">
    <property type="entry name" value="RlpA-like_sf"/>
</dbReference>
<keyword evidence="6" id="KW-1185">Reference proteome</keyword>
<dbReference type="GO" id="GO:0009627">
    <property type="term" value="P:systemic acquired resistance"/>
    <property type="evidence" value="ECO:0007669"/>
    <property type="project" value="InterPro"/>
</dbReference>
<keyword evidence="3" id="KW-0732">Signal</keyword>
<accession>A0A6A2ZGM4</accession>
<dbReference type="CDD" id="cd22269">
    <property type="entry name" value="DPBB_EG45-like"/>
    <property type="match status" value="1"/>
</dbReference>
<gene>
    <name evidence="5" type="ORF">F3Y22_tig00110893pilonHSYRG00858</name>
</gene>
<evidence type="ECO:0000313" key="6">
    <source>
        <dbReference type="Proteomes" id="UP000436088"/>
    </source>
</evidence>
<dbReference type="GO" id="GO:0048046">
    <property type="term" value="C:apoplast"/>
    <property type="evidence" value="ECO:0007669"/>
    <property type="project" value="InterPro"/>
</dbReference>
<dbReference type="PANTHER" id="PTHR47295">
    <property type="entry name" value="EG45-LIKE DOMAIN CONTAINING PROTEIN 1-RELATED"/>
    <property type="match status" value="1"/>
</dbReference>
<dbReference type="InterPro" id="IPR044206">
    <property type="entry name" value="EGC1/2"/>
</dbReference>
<dbReference type="Gene3D" id="2.40.40.10">
    <property type="entry name" value="RlpA-like domain"/>
    <property type="match status" value="1"/>
</dbReference>
<dbReference type="EMBL" id="VEPZ02001150">
    <property type="protein sequence ID" value="KAE8690988.1"/>
    <property type="molecule type" value="Genomic_DNA"/>
</dbReference>
<comment type="caution">
    <text evidence="5">The sequence shown here is derived from an EMBL/GenBank/DDBJ whole genome shotgun (WGS) entry which is preliminary data.</text>
</comment>
<reference evidence="5" key="1">
    <citation type="submission" date="2019-09" db="EMBL/GenBank/DDBJ databases">
        <title>Draft genome information of white flower Hibiscus syriacus.</title>
        <authorList>
            <person name="Kim Y.-M."/>
        </authorList>
    </citation>
    <scope>NUCLEOTIDE SEQUENCE [LARGE SCALE GENOMIC DNA]</scope>
    <source>
        <strain evidence="5">YM2019G1</strain>
    </source>
</reference>
<comment type="subcellular location">
    <subcellularLocation>
        <location evidence="1">Secreted</location>
    </subcellularLocation>
</comment>
<keyword evidence="2" id="KW-0964">Secreted</keyword>
<feature type="domain" description="Expansin-like EG45" evidence="4">
    <location>
        <begin position="38"/>
        <end position="142"/>
    </location>
</feature>
<dbReference type="InterPro" id="IPR009009">
    <property type="entry name" value="RlpA-like_DPBB"/>
</dbReference>
<sequence>MSAIMETQRSPVDSERCKEYDGAGGVENGCSVVHAIQGMAVFYGTPPYLPSACYGNQNNGIMVAGVSDALWQNRRACGKRYRVKCIGGANKAPHPCKNGKSVVVKVVDYCKAGCQGIINLSRDAFSTIADPDAGIVRVELNE</sequence>
<protein>
    <submittedName>
        <fullName evidence="5">EG45-like domain containing protein</fullName>
    </submittedName>
</protein>
<dbReference type="SMART" id="SM00837">
    <property type="entry name" value="DPBB_1"/>
    <property type="match status" value="1"/>
</dbReference>
<dbReference type="PANTHER" id="PTHR47295:SF5">
    <property type="entry name" value="EG45-LIKE DOMAIN CONTAINING PROTEIN 2"/>
    <property type="match status" value="1"/>
</dbReference>
<dbReference type="InterPro" id="IPR007112">
    <property type="entry name" value="Expansin/allergen_DPBB_dom"/>
</dbReference>
<evidence type="ECO:0000256" key="3">
    <source>
        <dbReference type="ARBA" id="ARBA00022729"/>
    </source>
</evidence>
<evidence type="ECO:0000313" key="5">
    <source>
        <dbReference type="EMBL" id="KAE8690988.1"/>
    </source>
</evidence>
<dbReference type="AlphaFoldDB" id="A0A6A2ZGM4"/>
<evidence type="ECO:0000256" key="2">
    <source>
        <dbReference type="ARBA" id="ARBA00022525"/>
    </source>
</evidence>
<evidence type="ECO:0000256" key="1">
    <source>
        <dbReference type="ARBA" id="ARBA00004613"/>
    </source>
</evidence>
<organism evidence="5 6">
    <name type="scientific">Hibiscus syriacus</name>
    <name type="common">Rose of Sharon</name>
    <dbReference type="NCBI Taxonomy" id="106335"/>
    <lineage>
        <taxon>Eukaryota</taxon>
        <taxon>Viridiplantae</taxon>
        <taxon>Streptophyta</taxon>
        <taxon>Embryophyta</taxon>
        <taxon>Tracheophyta</taxon>
        <taxon>Spermatophyta</taxon>
        <taxon>Magnoliopsida</taxon>
        <taxon>eudicotyledons</taxon>
        <taxon>Gunneridae</taxon>
        <taxon>Pentapetalae</taxon>
        <taxon>rosids</taxon>
        <taxon>malvids</taxon>
        <taxon>Malvales</taxon>
        <taxon>Malvaceae</taxon>
        <taxon>Malvoideae</taxon>
        <taxon>Hibiscus</taxon>
    </lineage>
</organism>
<dbReference type="Proteomes" id="UP000436088">
    <property type="component" value="Unassembled WGS sequence"/>
</dbReference>
<name>A0A6A2ZGM4_HIBSY</name>